<dbReference type="EMBL" id="CAADEX010000163">
    <property type="protein sequence ID" value="VFJ66221.1"/>
    <property type="molecule type" value="Genomic_DNA"/>
</dbReference>
<dbReference type="Gene3D" id="3.40.190.10">
    <property type="entry name" value="Periplasmic binding protein-like II"/>
    <property type="match status" value="2"/>
</dbReference>
<dbReference type="SUPFAM" id="SSF53850">
    <property type="entry name" value="Periplasmic binding protein-like II"/>
    <property type="match status" value="1"/>
</dbReference>
<sequence>MRDILAGATLALLCLGGLPAAAEPISPAVAADSCAQYRSGLVELILIVAGVPGNRLADITNGKPRGVVAEATIKILEELGYKPHLVLGSANNLEEEFRGGDFDVAVGVSVSANHRAGTGIIYSDPIIREYSVLLVRAGEHRVIDSFDDLRGVRLGVLAGHQYPGLENHTHSGIILVRQRKDSENVRNLLLKDLDIVVVSSVSDIAEFRGEGIMRALELLDKAVGFTDIGSAFAADRFPPGFIRCFNSRLQQFMGTPQWGELLSRNGIGSLVKTWTLLEH</sequence>
<protein>
    <submittedName>
        <fullName evidence="2">ABC-type amino acid transport substrate-binding protein</fullName>
    </submittedName>
</protein>
<feature type="signal peptide" evidence="1">
    <location>
        <begin position="1"/>
        <end position="22"/>
    </location>
</feature>
<feature type="chain" id="PRO_5019300375" evidence="1">
    <location>
        <begin position="23"/>
        <end position="279"/>
    </location>
</feature>
<evidence type="ECO:0000256" key="1">
    <source>
        <dbReference type="SAM" id="SignalP"/>
    </source>
</evidence>
<evidence type="ECO:0000313" key="2">
    <source>
        <dbReference type="EMBL" id="VFJ66221.1"/>
    </source>
</evidence>
<keyword evidence="1" id="KW-0732">Signal</keyword>
<dbReference type="AlphaFoldDB" id="A0A450TGD5"/>
<organism evidence="2">
    <name type="scientific">Candidatus Kentrum sp. DK</name>
    <dbReference type="NCBI Taxonomy" id="2126562"/>
    <lineage>
        <taxon>Bacteria</taxon>
        <taxon>Pseudomonadati</taxon>
        <taxon>Pseudomonadota</taxon>
        <taxon>Gammaproteobacteria</taxon>
        <taxon>Candidatus Kentrum</taxon>
    </lineage>
</organism>
<gene>
    <name evidence="2" type="ORF">BECKDK2373B_GA0170837_11635</name>
</gene>
<accession>A0A450TGD5</accession>
<proteinExistence type="predicted"/>
<name>A0A450TGD5_9GAMM</name>
<reference evidence="2" key="1">
    <citation type="submission" date="2019-02" db="EMBL/GenBank/DDBJ databases">
        <authorList>
            <person name="Gruber-Vodicka R. H."/>
            <person name="Seah K. B. B."/>
        </authorList>
    </citation>
    <scope>NUCLEOTIDE SEQUENCE</scope>
    <source>
        <strain evidence="2">BECK_DK47</strain>
    </source>
</reference>